<dbReference type="EMBL" id="JAGKQM010000006">
    <property type="protein sequence ID" value="KAH0921889.1"/>
    <property type="molecule type" value="Genomic_DNA"/>
</dbReference>
<dbReference type="PANTHER" id="PTHR31500">
    <property type="entry name" value="AT-HOOK MOTIF NUCLEAR-LOCALIZED PROTEIN 9"/>
    <property type="match status" value="1"/>
</dbReference>
<gene>
    <name evidence="10" type="ORF">HID58_021907</name>
</gene>
<keyword evidence="4 7" id="KW-0238">DNA-binding</keyword>
<feature type="compositionally biased region" description="Polar residues" evidence="8">
    <location>
        <begin position="308"/>
        <end position="318"/>
    </location>
</feature>
<evidence type="ECO:0000256" key="1">
    <source>
        <dbReference type="ARBA" id="ARBA00003687"/>
    </source>
</evidence>
<evidence type="ECO:0000256" key="5">
    <source>
        <dbReference type="ARBA" id="ARBA00023163"/>
    </source>
</evidence>
<evidence type="ECO:0000256" key="6">
    <source>
        <dbReference type="ARBA" id="ARBA00023242"/>
    </source>
</evidence>
<feature type="compositionally biased region" description="Polar residues" evidence="8">
    <location>
        <begin position="627"/>
        <end position="637"/>
    </location>
</feature>
<dbReference type="Gene3D" id="3.30.1330.80">
    <property type="entry name" value="Hypothetical protein, similar to alpha- acetolactate decarboxylase, domain 2"/>
    <property type="match status" value="3"/>
</dbReference>
<evidence type="ECO:0000256" key="4">
    <source>
        <dbReference type="ARBA" id="ARBA00023125"/>
    </source>
</evidence>
<keyword evidence="6 7" id="KW-0539">Nucleus</keyword>
<feature type="region of interest" description="Disordered" evidence="8">
    <location>
        <begin position="257"/>
        <end position="402"/>
    </location>
</feature>
<evidence type="ECO:0000256" key="2">
    <source>
        <dbReference type="ARBA" id="ARBA00004123"/>
    </source>
</evidence>
<dbReference type="PANTHER" id="PTHR31500:SF72">
    <property type="entry name" value="AT-HOOK MOTIF NUCLEAR-LOCALIZED PROTEIN"/>
    <property type="match status" value="1"/>
</dbReference>
<keyword evidence="5 7" id="KW-0804">Transcription</keyword>
<feature type="domain" description="PPC" evidence="9">
    <location>
        <begin position="152"/>
        <end position="276"/>
    </location>
</feature>
<dbReference type="Pfam" id="PF03479">
    <property type="entry name" value="PCC"/>
    <property type="match status" value="3"/>
</dbReference>
<reference evidence="10 11" key="1">
    <citation type="submission" date="2021-05" db="EMBL/GenBank/DDBJ databases">
        <title>Genome Assembly of Synthetic Allotetraploid Brassica napus Reveals Homoeologous Exchanges between Subgenomes.</title>
        <authorList>
            <person name="Davis J.T."/>
        </authorList>
    </citation>
    <scope>NUCLEOTIDE SEQUENCE [LARGE SCALE GENOMIC DNA]</scope>
    <source>
        <strain evidence="11">cv. Da-Ae</strain>
        <tissue evidence="10">Seedling</tissue>
    </source>
</reference>
<feature type="compositionally biased region" description="Polar residues" evidence="8">
    <location>
        <begin position="551"/>
        <end position="562"/>
    </location>
</feature>
<evidence type="ECO:0000256" key="7">
    <source>
        <dbReference type="RuleBase" id="RU367031"/>
    </source>
</evidence>
<evidence type="ECO:0000313" key="10">
    <source>
        <dbReference type="EMBL" id="KAH0921889.1"/>
    </source>
</evidence>
<feature type="compositionally biased region" description="Low complexity" evidence="8">
    <location>
        <begin position="570"/>
        <end position="589"/>
    </location>
</feature>
<keyword evidence="3 7" id="KW-0805">Transcription regulation</keyword>
<comment type="subcellular location">
    <subcellularLocation>
        <location evidence="2 7">Nucleus</location>
    </subcellularLocation>
</comment>
<proteinExistence type="predicted"/>
<dbReference type="InterPro" id="IPR039605">
    <property type="entry name" value="AHL"/>
</dbReference>
<feature type="region of interest" description="Disordered" evidence="8">
    <location>
        <begin position="798"/>
        <end position="837"/>
    </location>
</feature>
<feature type="region of interest" description="Disordered" evidence="8">
    <location>
        <begin position="98"/>
        <end position="154"/>
    </location>
</feature>
<dbReference type="SMART" id="SM00384">
    <property type="entry name" value="AT_hook"/>
    <property type="match status" value="3"/>
</dbReference>
<comment type="caution">
    <text evidence="10">The sequence shown here is derived from an EMBL/GenBank/DDBJ whole genome shotgun (WGS) entry which is preliminary data.</text>
</comment>
<dbReference type="PROSITE" id="PS51742">
    <property type="entry name" value="PPC"/>
    <property type="match status" value="3"/>
</dbReference>
<dbReference type="SUPFAM" id="SSF117856">
    <property type="entry name" value="AF0104/ALDC/Ptd012-like"/>
    <property type="match status" value="3"/>
</dbReference>
<feature type="domain" description="PPC" evidence="9">
    <location>
        <begin position="669"/>
        <end position="810"/>
    </location>
</feature>
<dbReference type="Proteomes" id="UP000824890">
    <property type="component" value="Unassembled WGS sequence"/>
</dbReference>
<comment type="domain">
    <text evidence="7">The PPC domain mediates interactions between AHL proteins.</text>
</comment>
<dbReference type="CDD" id="cd11378">
    <property type="entry name" value="DUF296"/>
    <property type="match status" value="3"/>
</dbReference>
<feature type="compositionally biased region" description="Basic residues" evidence="8">
    <location>
        <begin position="639"/>
        <end position="649"/>
    </location>
</feature>
<feature type="domain" description="PPC" evidence="9">
    <location>
        <begin position="398"/>
        <end position="537"/>
    </location>
</feature>
<feature type="region of interest" description="Disordered" evidence="8">
    <location>
        <begin position="531"/>
        <end position="667"/>
    </location>
</feature>
<dbReference type="InterPro" id="IPR017956">
    <property type="entry name" value="AT_hook_DNA-bd_motif"/>
</dbReference>
<feature type="compositionally biased region" description="Low complexity" evidence="8">
    <location>
        <begin position="355"/>
        <end position="365"/>
    </location>
</feature>
<evidence type="ECO:0000259" key="9">
    <source>
        <dbReference type="PROSITE" id="PS51742"/>
    </source>
</evidence>
<protein>
    <recommendedName>
        <fullName evidence="7">AT-hook motif nuclear-localized protein</fullName>
    </recommendedName>
</protein>
<organism evidence="10 11">
    <name type="scientific">Brassica napus</name>
    <name type="common">Rape</name>
    <dbReference type="NCBI Taxonomy" id="3708"/>
    <lineage>
        <taxon>Eukaryota</taxon>
        <taxon>Viridiplantae</taxon>
        <taxon>Streptophyta</taxon>
        <taxon>Embryophyta</taxon>
        <taxon>Tracheophyta</taxon>
        <taxon>Spermatophyta</taxon>
        <taxon>Magnoliopsida</taxon>
        <taxon>eudicotyledons</taxon>
        <taxon>Gunneridae</taxon>
        <taxon>Pentapetalae</taxon>
        <taxon>rosids</taxon>
        <taxon>malvids</taxon>
        <taxon>Brassicales</taxon>
        <taxon>Brassicaceae</taxon>
        <taxon>Brassiceae</taxon>
        <taxon>Brassica</taxon>
    </lineage>
</organism>
<accession>A0ABQ8CXV4</accession>
<feature type="compositionally biased region" description="Gly residues" evidence="8">
    <location>
        <begin position="145"/>
        <end position="154"/>
    </location>
</feature>
<feature type="compositionally biased region" description="Gly residues" evidence="8">
    <location>
        <begin position="656"/>
        <end position="667"/>
    </location>
</feature>
<evidence type="ECO:0000256" key="3">
    <source>
        <dbReference type="ARBA" id="ARBA00023015"/>
    </source>
</evidence>
<comment type="function">
    <text evidence="1 7">Transcription factor that specifically binds AT-rich DNA sequences related to the nuclear matrix attachment regions (MARs).</text>
</comment>
<sequence length="837" mass="86142">MFLTHVSSKNLHFLSKKLSSFFFLERSMDPKEIHQQQQQQNRNAADALAGPTAPSQAMHNRPSVGALSLRQPQPRQAVMLDGSPYPVVAERRWRQLGIKERDAPPDVNVNVHDGGDSGGGANAGPPAKRKGRPLGSRDKQPRKASGGGGGGGGPLTAHVINVNAGEDIAIKLVEFMKQEPREVCILSASGVVSIAVVQSDNPLGFVKYEGLYVITDLSGTFWNTESNDGGATVTRTGNLRVTVGTFVREGVKLSSASAPANVSSLTGGGGPGLPQSQGPSESSEEYDTTSLGNFTPQPPHHPGPTAPSQAMHNRSSVGALSLRKPQPLQGVMLHGSPYSASIEKRGRGRPRKYAPPDVNVNVNVNDGGGANAGPPAKRRGRPLGSRTKQPRKASGGGGGPLTAHVINVNTGEDIAMKVVAFVNQEPRDVCILSVSGAVSSAVIQSHNPFGLVKLEGLYVITHMSATFSNTESNGGTVTRTGNLKVSLAGPDFAVVGGFVGGMLVAGSPVQVIVGTFVREGVKLSTDSASAHVLNSDGGGGPGLPQSQGPSESNASKSLGNSTPQPPHHLPPQQSSIKTQQQQNRNAAAALAGHTSTSQAMHNRSSVGALSLRQPQALQGVMPDGSPYSASVATQQPWRQLKRGRGRPRKYAPPDGGDSGRGANAGGGEEGSFTAHVININAGEDIAAKLLAFVNQEPRDVCVLSALGDVSVAELSNNPLGLGLVKYEGPYVITAMSGVFSSTESNGTVTTTGNLNVSLAGPDFKTVGGRVGGMLVAGSPFQVIVGSFVPEGVKLSAASGPDNVLNSSGGGGPGLPQSQGPSKSSEENASKSPGNNAQ</sequence>
<feature type="compositionally biased region" description="Polar residues" evidence="8">
    <location>
        <begin position="593"/>
        <end position="616"/>
    </location>
</feature>
<feature type="region of interest" description="Disordered" evidence="8">
    <location>
        <begin position="32"/>
        <end position="61"/>
    </location>
</feature>
<evidence type="ECO:0000256" key="8">
    <source>
        <dbReference type="SAM" id="MobiDB-lite"/>
    </source>
</evidence>
<feature type="compositionally biased region" description="Pro residues" evidence="8">
    <location>
        <begin position="296"/>
        <end position="305"/>
    </location>
</feature>
<evidence type="ECO:0000313" key="11">
    <source>
        <dbReference type="Proteomes" id="UP000824890"/>
    </source>
</evidence>
<keyword evidence="11" id="KW-1185">Reference proteome</keyword>
<name>A0ABQ8CXV4_BRANA</name>
<dbReference type="InterPro" id="IPR005175">
    <property type="entry name" value="PPC_dom"/>
</dbReference>